<evidence type="ECO:0000256" key="7">
    <source>
        <dbReference type="ARBA" id="ARBA00032014"/>
    </source>
</evidence>
<dbReference type="GO" id="GO:0000979">
    <property type="term" value="F:RNA polymerase II core promoter sequence-specific DNA binding"/>
    <property type="evidence" value="ECO:0007669"/>
    <property type="project" value="EnsemblFungi"/>
</dbReference>
<dbReference type="Gene3D" id="6.10.250.2620">
    <property type="match status" value="1"/>
</dbReference>
<feature type="region of interest" description="Disordered" evidence="9">
    <location>
        <begin position="39"/>
        <end position="67"/>
    </location>
</feature>
<name>G8JW27_ERECY</name>
<dbReference type="FunCoup" id="G8JW27">
    <property type="interactions" value="167"/>
</dbReference>
<comment type="subcellular location">
    <subcellularLocation>
        <location evidence="1 8">Nucleus</location>
    </subcellularLocation>
</comment>
<dbReference type="AlphaFoldDB" id="G8JW27"/>
<keyword evidence="8" id="KW-0010">Activator</keyword>
<dbReference type="KEGG" id="erc:Ecym_7194"/>
<keyword evidence="5 8" id="KW-0804">Transcription</keyword>
<proteinExistence type="inferred from homology"/>
<comment type="function">
    <text evidence="8">Component of the Mediator complex, a coactivator involved in the regulated transcription of nearly all RNA polymerase II-dependent genes. Mediator functions as a bridge to convey information from gene-specific regulatory proteins to the basal RNA polymerase II transcription machinery. Mediator is recruited to promoters by direct interactions with regulatory proteins and serves as a scaffold for the assembly of a functional preinitiation complex with RNA polymerase II and the general transcription factors.</text>
</comment>
<dbReference type="GO" id="GO:0032968">
    <property type="term" value="P:positive regulation of transcription elongation by RNA polymerase II"/>
    <property type="evidence" value="ECO:0007669"/>
    <property type="project" value="EnsemblFungi"/>
</dbReference>
<dbReference type="GO" id="GO:0070847">
    <property type="term" value="C:core mediator complex"/>
    <property type="evidence" value="ECO:0007669"/>
    <property type="project" value="EnsemblFungi"/>
</dbReference>
<dbReference type="Pfam" id="PF10156">
    <property type="entry name" value="Med17"/>
    <property type="match status" value="1"/>
</dbReference>
<evidence type="ECO:0000256" key="4">
    <source>
        <dbReference type="ARBA" id="ARBA00023015"/>
    </source>
</evidence>
<evidence type="ECO:0000256" key="8">
    <source>
        <dbReference type="RuleBase" id="RU364140"/>
    </source>
</evidence>
<comment type="subunit">
    <text evidence="8">Component of the Mediator complex.</text>
</comment>
<keyword evidence="6 8" id="KW-0539">Nucleus</keyword>
<dbReference type="InterPro" id="IPR019313">
    <property type="entry name" value="Mediator_Med17"/>
</dbReference>
<comment type="similarity">
    <text evidence="2 8">Belongs to the Mediator complex subunit 17 family.</text>
</comment>
<dbReference type="PANTHER" id="PTHR13114:SF7">
    <property type="entry name" value="MEDIATOR OF RNA POLYMERASE II TRANSCRIPTION SUBUNIT 17"/>
    <property type="match status" value="1"/>
</dbReference>
<evidence type="ECO:0000256" key="5">
    <source>
        <dbReference type="ARBA" id="ARBA00023163"/>
    </source>
</evidence>
<dbReference type="GO" id="GO:0016592">
    <property type="term" value="C:mediator complex"/>
    <property type="evidence" value="ECO:0007669"/>
    <property type="project" value="InterPro"/>
</dbReference>
<feature type="region of interest" description="Disordered" evidence="9">
    <location>
        <begin position="140"/>
        <end position="161"/>
    </location>
</feature>
<dbReference type="GO" id="GO:0003712">
    <property type="term" value="F:transcription coregulator activity"/>
    <property type="evidence" value="ECO:0007669"/>
    <property type="project" value="InterPro"/>
</dbReference>
<reference evidence="11" key="1">
    <citation type="journal article" date="2012" name="G3 (Bethesda)">
        <title>Pichia sorbitophila, an interspecies yeast hybrid reveals early steps of genome resolution following polyploidization.</title>
        <authorList>
            <person name="Leh Louis V."/>
            <person name="Despons L."/>
            <person name="Friedrich A."/>
            <person name="Martin T."/>
            <person name="Durrens P."/>
            <person name="Casaregola S."/>
            <person name="Neuveglise C."/>
            <person name="Fairhead C."/>
            <person name="Marck C."/>
            <person name="Cruz J.A."/>
            <person name="Straub M.L."/>
            <person name="Kugler V."/>
            <person name="Sacerdot C."/>
            <person name="Uzunov Z."/>
            <person name="Thierry A."/>
            <person name="Weiss S."/>
            <person name="Bleykasten C."/>
            <person name="De Montigny J."/>
            <person name="Jacques N."/>
            <person name="Jung P."/>
            <person name="Lemaire M."/>
            <person name="Mallet S."/>
            <person name="Morel G."/>
            <person name="Richard G.F."/>
            <person name="Sarkar A."/>
            <person name="Savel G."/>
            <person name="Schacherer J."/>
            <person name="Seret M.L."/>
            <person name="Talla E."/>
            <person name="Samson G."/>
            <person name="Jubin C."/>
            <person name="Poulain J."/>
            <person name="Vacherie B."/>
            <person name="Barbe V."/>
            <person name="Pelletier E."/>
            <person name="Sherman D.J."/>
            <person name="Westhof E."/>
            <person name="Weissenbach J."/>
            <person name="Baret P.V."/>
            <person name="Wincker P."/>
            <person name="Gaillardin C."/>
            <person name="Dujon B."/>
            <person name="Souciet J.L."/>
        </authorList>
    </citation>
    <scope>NUCLEOTIDE SEQUENCE [LARGE SCALE GENOMIC DNA]</scope>
    <source>
        <strain evidence="11">CBS 270.75 / DBVPG 7215 / KCTC 17166 / NRRL Y-17582</strain>
    </source>
</reference>
<evidence type="ECO:0000313" key="10">
    <source>
        <dbReference type="EMBL" id="AET41042.1"/>
    </source>
</evidence>
<evidence type="ECO:0000256" key="2">
    <source>
        <dbReference type="ARBA" id="ARBA00005635"/>
    </source>
</evidence>
<keyword evidence="11" id="KW-1185">Reference proteome</keyword>
<dbReference type="InParanoid" id="G8JW27"/>
<keyword evidence="4 8" id="KW-0805">Transcription regulation</keyword>
<dbReference type="eggNOG" id="ENOG502QS9H">
    <property type="taxonomic scope" value="Eukaryota"/>
</dbReference>
<dbReference type="PANTHER" id="PTHR13114">
    <property type="entry name" value="MEDIATOR OF RNA POLYMERASE II TRANSCRIPTION SUBUNIT 17"/>
    <property type="match status" value="1"/>
</dbReference>
<dbReference type="EMBL" id="CP002503">
    <property type="protein sequence ID" value="AET41042.1"/>
    <property type="molecule type" value="Genomic_DNA"/>
</dbReference>
<dbReference type="Proteomes" id="UP000006790">
    <property type="component" value="Chromosome 7"/>
</dbReference>
<dbReference type="GO" id="GO:0060261">
    <property type="term" value="P:positive regulation of transcription initiation by RNA polymerase II"/>
    <property type="evidence" value="ECO:0007669"/>
    <property type="project" value="EnsemblFungi"/>
</dbReference>
<dbReference type="GO" id="GO:0140297">
    <property type="term" value="F:DNA-binding transcription factor binding"/>
    <property type="evidence" value="ECO:0007669"/>
    <property type="project" value="EnsemblFungi"/>
</dbReference>
<evidence type="ECO:0000313" key="11">
    <source>
        <dbReference type="Proteomes" id="UP000006790"/>
    </source>
</evidence>
<dbReference type="GO" id="GO:0034605">
    <property type="term" value="P:cellular response to heat"/>
    <property type="evidence" value="ECO:0007669"/>
    <property type="project" value="EnsemblFungi"/>
</dbReference>
<dbReference type="OrthoDB" id="5319830at2759"/>
<dbReference type="OMA" id="PKINDKR"/>
<evidence type="ECO:0000256" key="9">
    <source>
        <dbReference type="SAM" id="MobiDB-lite"/>
    </source>
</evidence>
<accession>G8JW27</accession>
<dbReference type="HOGENOM" id="CLU_023188_0_0_1"/>
<dbReference type="STRING" id="931890.G8JW27"/>
<protein>
    <recommendedName>
        <fullName evidence="3 8">Mediator of RNA polymerase II transcription subunit 17</fullName>
    </recommendedName>
    <alternativeName>
        <fullName evidence="7 8">Mediator complex subunit 17</fullName>
    </alternativeName>
</protein>
<evidence type="ECO:0000256" key="6">
    <source>
        <dbReference type="ARBA" id="ARBA00023242"/>
    </source>
</evidence>
<evidence type="ECO:0000256" key="1">
    <source>
        <dbReference type="ARBA" id="ARBA00004123"/>
    </source>
</evidence>
<sequence length="644" mass="73260">MADNIYSNNFSSSPTHSDGIPIVLDPNLINLTLPTSSTAASVPATVPTNGPESATEPQPDSAGANSLKQQRTLVNNPYETFGQMPLQQLIPLILQMRGNAKFSDLSEEALVQEIEMEEKGVTVQTEDMDGEIDMGTLEEDQALKPQEITDDGSESRPRTGTENIMSQEQFNQLKRDVLEHINLALNESSLSLEFIVLLLSSVRASVGVNSMSPFLKRSVPPASMNADKIPLQQKSKRDILLTAVINKGWKLRALEEARSLLKDNYLKLEKSLEIEQAHWAIISQHISNSDVIFKMRDRNMGKRSLAIKYGYEDSGSLYKQDRGVAILRHNTEQNKLELVPVSNSKEQVHITKNSVERFMRVHVYTKIEEDDDYILSGESSIDDQSLTQCNLDDIGRQIARLKFFIFERELMYQLKKESAQLISYGVNLENENKIVFESPGEKIEIEMVLLDDNALLSTQDAPRKDDKRANLILILLRMLLVVMHKKQLRYELKPTLTKQKPRGYDKDLILLRPIVGKIRHQNYLKLIEKVVTETVLNKIPNSTINFIPTAEEKDTHTYKELYAAELDKQIALFDKMLTIPKTEMKINLLKKGTINLILKSINYCNAVIQVKYTNFSGEVIFDARFTEYKELEEFLNFIVSEYVT</sequence>
<organism evidence="10 11">
    <name type="scientific">Eremothecium cymbalariae (strain CBS 270.75 / DBVPG 7215 / KCTC 17166 / NRRL Y-17582)</name>
    <name type="common">Yeast</name>
    <dbReference type="NCBI Taxonomy" id="931890"/>
    <lineage>
        <taxon>Eukaryota</taxon>
        <taxon>Fungi</taxon>
        <taxon>Dikarya</taxon>
        <taxon>Ascomycota</taxon>
        <taxon>Saccharomycotina</taxon>
        <taxon>Saccharomycetes</taxon>
        <taxon>Saccharomycetales</taxon>
        <taxon>Saccharomycetaceae</taxon>
        <taxon>Eremothecium</taxon>
    </lineage>
</organism>
<evidence type="ECO:0000256" key="3">
    <source>
        <dbReference type="ARBA" id="ARBA00019610"/>
    </source>
</evidence>
<gene>
    <name evidence="8" type="primary">MED17</name>
    <name evidence="10" type="ordered locus">Ecym_7194</name>
</gene>
<dbReference type="GO" id="GO:0001139">
    <property type="term" value="F:RNA polymerase II complex recruiting activity"/>
    <property type="evidence" value="ECO:0007669"/>
    <property type="project" value="EnsemblFungi"/>
</dbReference>